<comment type="caution">
    <text evidence="2">The sequence shown here is derived from an EMBL/GenBank/DDBJ whole genome shotgun (WGS) entry which is preliminary data.</text>
</comment>
<organism evidence="2 3">
    <name type="scientific">Stentor coeruleus</name>
    <dbReference type="NCBI Taxonomy" id="5963"/>
    <lineage>
        <taxon>Eukaryota</taxon>
        <taxon>Sar</taxon>
        <taxon>Alveolata</taxon>
        <taxon>Ciliophora</taxon>
        <taxon>Postciliodesmatophora</taxon>
        <taxon>Heterotrichea</taxon>
        <taxon>Heterotrichida</taxon>
        <taxon>Stentoridae</taxon>
        <taxon>Stentor</taxon>
    </lineage>
</organism>
<feature type="coiled-coil region" evidence="1">
    <location>
        <begin position="101"/>
        <end position="128"/>
    </location>
</feature>
<gene>
    <name evidence="2" type="ORF">SteCoe_10868</name>
</gene>
<reference evidence="2 3" key="1">
    <citation type="submission" date="2016-11" db="EMBL/GenBank/DDBJ databases">
        <title>The macronuclear genome of Stentor coeruleus: a giant cell with tiny introns.</title>
        <authorList>
            <person name="Slabodnick M."/>
            <person name="Ruby J.G."/>
            <person name="Reiff S.B."/>
            <person name="Swart E.C."/>
            <person name="Gosai S."/>
            <person name="Prabakaran S."/>
            <person name="Witkowska E."/>
            <person name="Larue G.E."/>
            <person name="Fisher S."/>
            <person name="Freeman R.M."/>
            <person name="Gunawardena J."/>
            <person name="Chu W."/>
            <person name="Stover N.A."/>
            <person name="Gregory B.D."/>
            <person name="Nowacki M."/>
            <person name="Derisi J."/>
            <person name="Roy S.W."/>
            <person name="Marshall W.F."/>
            <person name="Sood P."/>
        </authorList>
    </citation>
    <scope>NUCLEOTIDE SEQUENCE [LARGE SCALE GENOMIC DNA]</scope>
    <source>
        <strain evidence="2">WM001</strain>
    </source>
</reference>
<protein>
    <submittedName>
        <fullName evidence="2">Uncharacterized protein</fullName>
    </submittedName>
</protein>
<dbReference type="EMBL" id="MPUH01000177">
    <property type="protein sequence ID" value="OMJ87448.1"/>
    <property type="molecule type" value="Genomic_DNA"/>
</dbReference>
<keyword evidence="1" id="KW-0175">Coiled coil</keyword>
<keyword evidence="3" id="KW-1185">Reference proteome</keyword>
<dbReference type="Proteomes" id="UP000187209">
    <property type="component" value="Unassembled WGS sequence"/>
</dbReference>
<evidence type="ECO:0000313" key="3">
    <source>
        <dbReference type="Proteomes" id="UP000187209"/>
    </source>
</evidence>
<dbReference type="AlphaFoldDB" id="A0A1R2CEJ7"/>
<feature type="coiled-coil region" evidence="1">
    <location>
        <begin position="6"/>
        <end position="33"/>
    </location>
</feature>
<proteinExistence type="predicted"/>
<sequence>MEPDVLSNIQKVLEELVEEKIQTKSQIEKLNKIYTSRENTINEFINMYHEAKTLSQISQAKKDLAQVLLCPSNTDNPSSKNENIINKTQENDDKIKAFEKKNDKNKELESYKKTIKKFKKSMAKLAKDIHHELDIFSVCFAADVESLYLKMSQLEEKPKVIKSKVLVSDVIVSENIEEEEKEDNKIEEKKVEEKKVEEKNDEIIDSLGVKEKEEKKVEEKNDEIIDSFGEKEKTEILASSGEIINFSRISFGGIKKKPKPHKK</sequence>
<evidence type="ECO:0000256" key="1">
    <source>
        <dbReference type="SAM" id="Coils"/>
    </source>
</evidence>
<name>A0A1R2CEJ7_9CILI</name>
<evidence type="ECO:0000313" key="2">
    <source>
        <dbReference type="EMBL" id="OMJ87448.1"/>
    </source>
</evidence>
<accession>A0A1R2CEJ7</accession>